<evidence type="ECO:0000313" key="3">
    <source>
        <dbReference type="Proteomes" id="UP000030671"/>
    </source>
</evidence>
<keyword evidence="3" id="KW-1185">Reference proteome</keyword>
<evidence type="ECO:0000256" key="1">
    <source>
        <dbReference type="SAM" id="MobiDB-lite"/>
    </source>
</evidence>
<feature type="region of interest" description="Disordered" evidence="1">
    <location>
        <begin position="340"/>
        <end position="429"/>
    </location>
</feature>
<dbReference type="EMBL" id="KI925457">
    <property type="protein sequence ID" value="ETW83139.1"/>
    <property type="molecule type" value="Genomic_DNA"/>
</dbReference>
<feature type="compositionally biased region" description="Polar residues" evidence="1">
    <location>
        <begin position="249"/>
        <end position="258"/>
    </location>
</feature>
<feature type="compositionally biased region" description="Polar residues" evidence="1">
    <location>
        <begin position="359"/>
        <end position="386"/>
    </location>
</feature>
<feature type="region of interest" description="Disordered" evidence="1">
    <location>
        <begin position="166"/>
        <end position="277"/>
    </location>
</feature>
<dbReference type="HOGENOM" id="CLU_453451_0_0_1"/>
<dbReference type="RefSeq" id="XP_009545421.1">
    <property type="nucleotide sequence ID" value="XM_009547126.1"/>
</dbReference>
<protein>
    <submittedName>
        <fullName evidence="2">Uncharacterized protein</fullName>
    </submittedName>
</protein>
<dbReference type="GeneID" id="20670283"/>
<dbReference type="AlphaFoldDB" id="W4KBN0"/>
<dbReference type="KEGG" id="hir:HETIRDRAFT_315983"/>
<gene>
    <name evidence="2" type="ORF">HETIRDRAFT_315983</name>
</gene>
<feature type="compositionally biased region" description="Polar residues" evidence="1">
    <location>
        <begin position="108"/>
        <end position="128"/>
    </location>
</feature>
<accession>W4KBN0</accession>
<sequence>MAQAAADMWVSGNASTRFDSINIAAALSIYETAIVVPCSLNNVASCEHNASGIDWNKREEAGTDHSGLRPTHTPPRRASRYRCNFLRPQHQDILSIAQMPLHDDDSWQDTLSRTGDTQSPDPFPQLSSPERLAWPLTPPPGYAESEAGSIAPSTQWPQRMYMTYPNDIEESGHPAPTLEPYPTSRAFLPTSRRLPTPYPGHATLPRLNEHSGQSTPRISPNQSSSRPIAGEGTLPSNQWPFPGRPVHQPSRQEQTSPWGRSPVNIEPRPPLAQNPYNYGYNNARLTSNATFASNPSTSHPTFDHTFHRGQPAPRVTFPEPSTVPYAYNYRPQNSPMVGRGQNVWTYQTQPGPPSWGAQGPTSYWTQSVLPPSAQPSRGTQDPTCHSTPPPSTEQSVCYPAPSDHQQSVRQPSAPGPYNPVSGNLPLTRDLEMPSGYPAQMQNASDKIRISLLANDMENDSGVSIRLLMSDSAQLYDGDRRLLASWVDDNGFIYLSFEVSSGLCQANDAIIDFGNNAPPLHKWQGLGMQSGEIHVGDATVNELAAKVAKFVHDRFLEPHKEDTKWWICRRGKAGVNVEGLAISYLQYLGGNEWQPVITHEDCS</sequence>
<dbReference type="InParanoid" id="W4KBN0"/>
<evidence type="ECO:0000313" key="2">
    <source>
        <dbReference type="EMBL" id="ETW83139.1"/>
    </source>
</evidence>
<organism evidence="2 3">
    <name type="scientific">Heterobasidion irregulare (strain TC 32-1)</name>
    <dbReference type="NCBI Taxonomy" id="747525"/>
    <lineage>
        <taxon>Eukaryota</taxon>
        <taxon>Fungi</taxon>
        <taxon>Dikarya</taxon>
        <taxon>Basidiomycota</taxon>
        <taxon>Agaricomycotina</taxon>
        <taxon>Agaricomycetes</taxon>
        <taxon>Russulales</taxon>
        <taxon>Bondarzewiaceae</taxon>
        <taxon>Heterobasidion</taxon>
        <taxon>Heterobasidion annosum species complex</taxon>
    </lineage>
</organism>
<feature type="compositionally biased region" description="Basic and acidic residues" evidence="1">
    <location>
        <begin position="58"/>
        <end position="67"/>
    </location>
</feature>
<feature type="region of interest" description="Disordered" evidence="1">
    <location>
        <begin position="104"/>
        <end position="154"/>
    </location>
</feature>
<reference evidence="2 3" key="1">
    <citation type="journal article" date="2012" name="New Phytol.">
        <title>Insight into trade-off between wood decay and parasitism from the genome of a fungal forest pathogen.</title>
        <authorList>
            <person name="Olson A."/>
            <person name="Aerts A."/>
            <person name="Asiegbu F."/>
            <person name="Belbahri L."/>
            <person name="Bouzid O."/>
            <person name="Broberg A."/>
            <person name="Canback B."/>
            <person name="Coutinho P.M."/>
            <person name="Cullen D."/>
            <person name="Dalman K."/>
            <person name="Deflorio G."/>
            <person name="van Diepen L.T."/>
            <person name="Dunand C."/>
            <person name="Duplessis S."/>
            <person name="Durling M."/>
            <person name="Gonthier P."/>
            <person name="Grimwood J."/>
            <person name="Fossdal C.G."/>
            <person name="Hansson D."/>
            <person name="Henrissat B."/>
            <person name="Hietala A."/>
            <person name="Himmelstrand K."/>
            <person name="Hoffmeister D."/>
            <person name="Hogberg N."/>
            <person name="James T.Y."/>
            <person name="Karlsson M."/>
            <person name="Kohler A."/>
            <person name="Kues U."/>
            <person name="Lee Y.H."/>
            <person name="Lin Y.C."/>
            <person name="Lind M."/>
            <person name="Lindquist E."/>
            <person name="Lombard V."/>
            <person name="Lucas S."/>
            <person name="Lunden K."/>
            <person name="Morin E."/>
            <person name="Murat C."/>
            <person name="Park J."/>
            <person name="Raffaello T."/>
            <person name="Rouze P."/>
            <person name="Salamov A."/>
            <person name="Schmutz J."/>
            <person name="Solheim H."/>
            <person name="Stahlberg J."/>
            <person name="Velez H."/>
            <person name="de Vries R.P."/>
            <person name="Wiebenga A."/>
            <person name="Woodward S."/>
            <person name="Yakovlev I."/>
            <person name="Garbelotto M."/>
            <person name="Martin F."/>
            <person name="Grigoriev I.V."/>
            <person name="Stenlid J."/>
        </authorList>
    </citation>
    <scope>NUCLEOTIDE SEQUENCE [LARGE SCALE GENOMIC DNA]</scope>
    <source>
        <strain evidence="2 3">TC 32-1</strain>
    </source>
</reference>
<feature type="compositionally biased region" description="Polar residues" evidence="1">
    <location>
        <begin position="210"/>
        <end position="226"/>
    </location>
</feature>
<name>W4KBN0_HETIT</name>
<proteinExistence type="predicted"/>
<dbReference type="Proteomes" id="UP000030671">
    <property type="component" value="Unassembled WGS sequence"/>
</dbReference>
<feature type="region of interest" description="Disordered" evidence="1">
    <location>
        <begin position="58"/>
        <end position="80"/>
    </location>
</feature>